<dbReference type="InterPro" id="IPR002514">
    <property type="entry name" value="Transposase_8"/>
</dbReference>
<evidence type="ECO:0000313" key="2">
    <source>
        <dbReference type="Proteomes" id="UP000198761"/>
    </source>
</evidence>
<accession>A0A1H8JAI1</accession>
<name>A0A1H8JAI1_9RHOB</name>
<dbReference type="InterPro" id="IPR009057">
    <property type="entry name" value="Homeodomain-like_sf"/>
</dbReference>
<dbReference type="SUPFAM" id="SSF46689">
    <property type="entry name" value="Homeodomain-like"/>
    <property type="match status" value="1"/>
</dbReference>
<reference evidence="1 2" key="1">
    <citation type="submission" date="2016-10" db="EMBL/GenBank/DDBJ databases">
        <authorList>
            <person name="de Groot N.N."/>
        </authorList>
    </citation>
    <scope>NUCLEOTIDE SEQUENCE [LARGE SCALE GENOMIC DNA]</scope>
    <source>
        <strain evidence="1 2">DSM 3857</strain>
    </source>
</reference>
<dbReference type="STRING" id="933059.SAMN04488103_107181"/>
<dbReference type="Proteomes" id="UP000198761">
    <property type="component" value="Unassembled WGS sequence"/>
</dbReference>
<dbReference type="PANTHER" id="PTHR33609:SF1">
    <property type="entry name" value="TRANSPOSASE"/>
    <property type="match status" value="1"/>
</dbReference>
<evidence type="ECO:0000313" key="1">
    <source>
        <dbReference type="EMBL" id="SEN77118.1"/>
    </source>
</evidence>
<dbReference type="InterPro" id="IPR052546">
    <property type="entry name" value="Transposase_8_domain"/>
</dbReference>
<dbReference type="GO" id="GO:0004803">
    <property type="term" value="F:transposase activity"/>
    <property type="evidence" value="ECO:0007669"/>
    <property type="project" value="InterPro"/>
</dbReference>
<dbReference type="EMBL" id="FOCE01000007">
    <property type="protein sequence ID" value="SEN77118.1"/>
    <property type="molecule type" value="Genomic_DNA"/>
</dbReference>
<dbReference type="PANTHER" id="PTHR33609">
    <property type="entry name" value="LOW CALCIUM RESPONSE LOCUS PROTEIN S"/>
    <property type="match status" value="1"/>
</dbReference>
<proteinExistence type="predicted"/>
<organism evidence="1 2">
    <name type="scientific">Gemmobacter aquatilis</name>
    <dbReference type="NCBI Taxonomy" id="933059"/>
    <lineage>
        <taxon>Bacteria</taxon>
        <taxon>Pseudomonadati</taxon>
        <taxon>Pseudomonadota</taxon>
        <taxon>Alphaproteobacteria</taxon>
        <taxon>Rhodobacterales</taxon>
        <taxon>Paracoccaceae</taxon>
        <taxon>Gemmobacter</taxon>
    </lineage>
</organism>
<dbReference type="Pfam" id="PF01527">
    <property type="entry name" value="HTH_Tnp_1"/>
    <property type="match status" value="1"/>
</dbReference>
<sequence>MRKSRLTEAQIIGTIKEQEAGLPTSELCRKHGLSPATFYKLKAKYGGMDLSDAKRLKQLADENAKLKRLVADVMLDNVVLKDLRGNP</sequence>
<dbReference type="GO" id="GO:0006313">
    <property type="term" value="P:DNA transposition"/>
    <property type="evidence" value="ECO:0007669"/>
    <property type="project" value="InterPro"/>
</dbReference>
<dbReference type="GO" id="GO:0003677">
    <property type="term" value="F:DNA binding"/>
    <property type="evidence" value="ECO:0007669"/>
    <property type="project" value="InterPro"/>
</dbReference>
<keyword evidence="2" id="KW-1185">Reference proteome</keyword>
<gene>
    <name evidence="1" type="ORF">SAMN04488103_107181</name>
</gene>
<protein>
    <submittedName>
        <fullName evidence="1">Putative transposase</fullName>
    </submittedName>
</protein>
<dbReference type="AlphaFoldDB" id="A0A1H8JAI1"/>